<evidence type="ECO:0000313" key="8">
    <source>
        <dbReference type="EMBL" id="TRX11267.1"/>
    </source>
</evidence>
<reference evidence="8 9" key="1">
    <citation type="submission" date="2019-07" db="EMBL/GenBank/DDBJ databases">
        <title>Novel species of Flavobacterium.</title>
        <authorList>
            <person name="Liu Q."/>
            <person name="Xin Y.-H."/>
        </authorList>
    </citation>
    <scope>NUCLEOTIDE SEQUENCE [LARGE SCALE GENOMIC DNA]</scope>
    <source>
        <strain evidence="8 9">GSR22</strain>
    </source>
</reference>
<dbReference type="SUPFAM" id="SSF48452">
    <property type="entry name" value="TPR-like"/>
    <property type="match status" value="1"/>
</dbReference>
<sequence length="495" mass="56930">MKKLKYILTIAGLSLLVSCDDFLDVTPEAQLTTDVYFSDEESIDDALNRVYSSVNWRFFRLGTMYFTSHEFSSDDVIMNTADVNFTSAYTFTNNPSNIYMERLWERWYLYLNDCNQVLKLASKYNDSKALQYNAQARYFRAYWHFDLVNVFGDVVIRDHVPTADEFNIPKSPQEDVYKLIISDLEYAAENLPTRQVWGTSNLGRVTKGTALGLLAKVYLYRQDYTNAYKYAKQLVQSGEYSLDPNYRNLFSIDGKYSVESMMPGHYIYQNIAGRLRNPYVEFQGIPGSGLGSAFFAPSDDLVNSFEVNDPRKAASIFNKGETIEGYTGAINWKAGFQYANKKVIWPATQWPDADFFKQQLNLPFLRYADLLLIYAEAANELGNSGDALDALEQVRFRARGNKTFLQAGVLPQITETNKVQLRQLIWKERRVELAIEGNRWFDLVRYEKVVPGYTTNIMNNLGRSNFNYNKNSKFPIPSTFVTNSNGVLIQNPNWQ</sequence>
<protein>
    <submittedName>
        <fullName evidence="8">RagB/SusD family nutrient uptake outer membrane protein</fullName>
    </submittedName>
</protein>
<evidence type="ECO:0000259" key="6">
    <source>
        <dbReference type="Pfam" id="PF07980"/>
    </source>
</evidence>
<feature type="domain" description="SusD-like N-terminal" evidence="7">
    <location>
        <begin position="21"/>
        <end position="219"/>
    </location>
</feature>
<dbReference type="RefSeq" id="WP_144064641.1">
    <property type="nucleotide sequence ID" value="NZ_VJZL01000007.1"/>
</dbReference>
<feature type="domain" description="RagB/SusD" evidence="6">
    <location>
        <begin position="280"/>
        <end position="494"/>
    </location>
</feature>
<dbReference type="OrthoDB" id="5694214at2"/>
<proteinExistence type="inferred from homology"/>
<dbReference type="Gene3D" id="1.25.40.390">
    <property type="match status" value="1"/>
</dbReference>
<evidence type="ECO:0000256" key="1">
    <source>
        <dbReference type="ARBA" id="ARBA00004442"/>
    </source>
</evidence>
<comment type="similarity">
    <text evidence="2">Belongs to the SusD family.</text>
</comment>
<dbReference type="AlphaFoldDB" id="A0A553BSP3"/>
<evidence type="ECO:0000256" key="2">
    <source>
        <dbReference type="ARBA" id="ARBA00006275"/>
    </source>
</evidence>
<name>A0A553BSP3_9FLAO</name>
<dbReference type="InterPro" id="IPR012944">
    <property type="entry name" value="SusD_RagB_dom"/>
</dbReference>
<evidence type="ECO:0000256" key="5">
    <source>
        <dbReference type="ARBA" id="ARBA00023237"/>
    </source>
</evidence>
<gene>
    <name evidence="8" type="ORF">FNW11_05910</name>
</gene>
<dbReference type="PROSITE" id="PS51257">
    <property type="entry name" value="PROKAR_LIPOPROTEIN"/>
    <property type="match status" value="1"/>
</dbReference>
<keyword evidence="5" id="KW-0998">Cell outer membrane</keyword>
<evidence type="ECO:0000313" key="9">
    <source>
        <dbReference type="Proteomes" id="UP000318669"/>
    </source>
</evidence>
<keyword evidence="3" id="KW-0732">Signal</keyword>
<dbReference type="EMBL" id="VJZL01000007">
    <property type="protein sequence ID" value="TRX11267.1"/>
    <property type="molecule type" value="Genomic_DNA"/>
</dbReference>
<dbReference type="Pfam" id="PF14322">
    <property type="entry name" value="SusD-like_3"/>
    <property type="match status" value="1"/>
</dbReference>
<dbReference type="GO" id="GO:0009279">
    <property type="term" value="C:cell outer membrane"/>
    <property type="evidence" value="ECO:0007669"/>
    <property type="project" value="UniProtKB-SubCell"/>
</dbReference>
<evidence type="ECO:0000256" key="3">
    <source>
        <dbReference type="ARBA" id="ARBA00022729"/>
    </source>
</evidence>
<dbReference type="InterPro" id="IPR033985">
    <property type="entry name" value="SusD-like_N"/>
</dbReference>
<organism evidence="8 9">
    <name type="scientific">Flavobacterium gawalongense</name>
    <dbReference type="NCBI Taxonomy" id="2594432"/>
    <lineage>
        <taxon>Bacteria</taxon>
        <taxon>Pseudomonadati</taxon>
        <taxon>Bacteroidota</taxon>
        <taxon>Flavobacteriia</taxon>
        <taxon>Flavobacteriales</taxon>
        <taxon>Flavobacteriaceae</taxon>
        <taxon>Flavobacterium</taxon>
    </lineage>
</organism>
<dbReference type="InterPro" id="IPR011990">
    <property type="entry name" value="TPR-like_helical_dom_sf"/>
</dbReference>
<comment type="caution">
    <text evidence="8">The sequence shown here is derived from an EMBL/GenBank/DDBJ whole genome shotgun (WGS) entry which is preliminary data.</text>
</comment>
<comment type="subcellular location">
    <subcellularLocation>
        <location evidence="1">Cell outer membrane</location>
    </subcellularLocation>
</comment>
<dbReference type="Proteomes" id="UP000318669">
    <property type="component" value="Unassembled WGS sequence"/>
</dbReference>
<keyword evidence="4" id="KW-0472">Membrane</keyword>
<evidence type="ECO:0000259" key="7">
    <source>
        <dbReference type="Pfam" id="PF14322"/>
    </source>
</evidence>
<accession>A0A553BSP3</accession>
<dbReference type="CDD" id="cd08977">
    <property type="entry name" value="SusD"/>
    <property type="match status" value="1"/>
</dbReference>
<evidence type="ECO:0000256" key="4">
    <source>
        <dbReference type="ARBA" id="ARBA00023136"/>
    </source>
</evidence>
<dbReference type="Pfam" id="PF07980">
    <property type="entry name" value="SusD_RagB"/>
    <property type="match status" value="1"/>
</dbReference>